<evidence type="ECO:0008006" key="3">
    <source>
        <dbReference type="Google" id="ProtNLM"/>
    </source>
</evidence>
<dbReference type="Proteomes" id="UP001321543">
    <property type="component" value="Chromosome"/>
</dbReference>
<protein>
    <recommendedName>
        <fullName evidence="3">PknH-like extracellular domain-containing protein</fullName>
    </recommendedName>
</protein>
<evidence type="ECO:0000313" key="1">
    <source>
        <dbReference type="EMBL" id="BDZ39621.1"/>
    </source>
</evidence>
<organism evidence="1 2">
    <name type="scientific">Microbacterium suwonense</name>
    <dbReference type="NCBI Taxonomy" id="683047"/>
    <lineage>
        <taxon>Bacteria</taxon>
        <taxon>Bacillati</taxon>
        <taxon>Actinomycetota</taxon>
        <taxon>Actinomycetes</taxon>
        <taxon>Micrococcales</taxon>
        <taxon>Microbacteriaceae</taxon>
        <taxon>Microbacterium</taxon>
    </lineage>
</organism>
<reference evidence="2" key="1">
    <citation type="journal article" date="2019" name="Int. J. Syst. Evol. Microbiol.">
        <title>The Global Catalogue of Microorganisms (GCM) 10K type strain sequencing project: providing services to taxonomists for standard genome sequencing and annotation.</title>
        <authorList>
            <consortium name="The Broad Institute Genomics Platform"/>
            <consortium name="The Broad Institute Genome Sequencing Center for Infectious Disease"/>
            <person name="Wu L."/>
            <person name="Ma J."/>
        </authorList>
    </citation>
    <scope>NUCLEOTIDE SEQUENCE [LARGE SCALE GENOMIC DNA]</scope>
    <source>
        <strain evidence="2">NBRC 106310</strain>
    </source>
</reference>
<dbReference type="EMBL" id="AP027728">
    <property type="protein sequence ID" value="BDZ39621.1"/>
    <property type="molecule type" value="Genomic_DNA"/>
</dbReference>
<dbReference type="RefSeq" id="WP_286299880.1">
    <property type="nucleotide sequence ID" value="NZ_AP027728.1"/>
</dbReference>
<dbReference type="Gene3D" id="3.40.1000.70">
    <property type="entry name" value="PknH-like extracellular domain"/>
    <property type="match status" value="1"/>
</dbReference>
<gene>
    <name evidence="1" type="ORF">GCM10025863_22350</name>
</gene>
<accession>A0ABM8FVF4</accession>
<name>A0ABM8FVF4_9MICO</name>
<keyword evidence="2" id="KW-1185">Reference proteome</keyword>
<dbReference type="InterPro" id="IPR038232">
    <property type="entry name" value="PknH-like_Extracell_sf"/>
</dbReference>
<proteinExistence type="predicted"/>
<sequence length="222" mass="22991">MKKSLIWTLAGVTAVGLVATGASVWALSTGLPAPVSTPPASVAEVPQTAPVEGMVLDSGVPALYTGDELQWLLLSEQGFADVLGIDSVAEVSAAYGAIGESDGVTTDPEQCIGLIVEYYNGSVGFRARWASQDAAIHGRMDVTQFATPEAASAWAGNQLGLLDGCSQFTIGSYGESEPYASRDLSVLADTDDGLSHVVVYASRGTGSINPTRCRQWSCTGTP</sequence>
<evidence type="ECO:0000313" key="2">
    <source>
        <dbReference type="Proteomes" id="UP001321543"/>
    </source>
</evidence>